<organism evidence="5 6">
    <name type="scientific">Megalodesulfovibrio gigas (strain ATCC 19364 / DSM 1382 / NCIMB 9332 / VKM B-1759)</name>
    <name type="common">Desulfovibrio gigas</name>
    <dbReference type="NCBI Taxonomy" id="1121448"/>
    <lineage>
        <taxon>Bacteria</taxon>
        <taxon>Pseudomonadati</taxon>
        <taxon>Thermodesulfobacteriota</taxon>
        <taxon>Desulfovibrionia</taxon>
        <taxon>Desulfovibrionales</taxon>
        <taxon>Desulfovibrionaceae</taxon>
        <taxon>Megalodesulfovibrio</taxon>
    </lineage>
</organism>
<evidence type="ECO:0000256" key="3">
    <source>
        <dbReference type="HAMAP-Rule" id="MF_00023"/>
    </source>
</evidence>
<keyword evidence="6" id="KW-1185">Reference proteome</keyword>
<dbReference type="HOGENOM" id="CLU_108953_0_0_7"/>
<dbReference type="Gene3D" id="2.40.280.10">
    <property type="match status" value="1"/>
</dbReference>
<dbReference type="Proteomes" id="UP000016587">
    <property type="component" value="Chromosome"/>
</dbReference>
<dbReference type="PANTHER" id="PTHR30308">
    <property type="entry name" value="TMRNA-BINDING COMPONENT OF TRANS-TRANSLATION TAGGING COMPLEX"/>
    <property type="match status" value="1"/>
</dbReference>
<name>T2GE08_MEGG1</name>
<dbReference type="GO" id="GO:0070929">
    <property type="term" value="P:trans-translation"/>
    <property type="evidence" value="ECO:0007669"/>
    <property type="project" value="UniProtKB-UniRule"/>
</dbReference>
<keyword evidence="2 3" id="KW-0694">RNA-binding</keyword>
<dbReference type="GO" id="GO:0003723">
    <property type="term" value="F:RNA binding"/>
    <property type="evidence" value="ECO:0007669"/>
    <property type="project" value="UniProtKB-UniRule"/>
</dbReference>
<comment type="similarity">
    <text evidence="3">Belongs to the SmpB family.</text>
</comment>
<dbReference type="HAMAP" id="MF_00023">
    <property type="entry name" value="SmpB"/>
    <property type="match status" value="1"/>
</dbReference>
<reference evidence="6" key="2">
    <citation type="submission" date="2013-07" db="EMBL/GenBank/DDBJ databases">
        <authorList>
            <person name="Morais-Silva F.O."/>
            <person name="Rezende A.M."/>
            <person name="Pimentel C."/>
            <person name="Resende D.M."/>
            <person name="Santos C.I."/>
            <person name="Clemente C."/>
            <person name="de Oliveira L.M."/>
            <person name="da Silva S.M."/>
            <person name="Costa D.A."/>
            <person name="Varela-Raposo A."/>
            <person name="Horacio E.C.A."/>
            <person name="Matos M."/>
            <person name="Flores O."/>
            <person name="Ruiz J.C."/>
            <person name="Rodrigues-Pousada C."/>
        </authorList>
    </citation>
    <scope>NUCLEOTIDE SEQUENCE [LARGE SCALE GENOMIC DNA]</scope>
    <source>
        <strain evidence="6">ATCC 19364 / DSM 1382 / NCIMB 9332 / VKM B-1759</strain>
    </source>
</reference>
<dbReference type="InterPro" id="IPR023620">
    <property type="entry name" value="SmpB"/>
</dbReference>
<dbReference type="KEGG" id="dgg:DGI_3111"/>
<dbReference type="eggNOG" id="COG0691">
    <property type="taxonomic scope" value="Bacteria"/>
</dbReference>
<dbReference type="OrthoDB" id="9805462at2"/>
<dbReference type="NCBIfam" id="NF003843">
    <property type="entry name" value="PRK05422.1"/>
    <property type="match status" value="1"/>
</dbReference>
<accession>T2GE08</accession>
<evidence type="ECO:0000256" key="2">
    <source>
        <dbReference type="ARBA" id="ARBA00022884"/>
    </source>
</evidence>
<dbReference type="CDD" id="cd09294">
    <property type="entry name" value="SmpB"/>
    <property type="match status" value="1"/>
</dbReference>
<evidence type="ECO:0000313" key="6">
    <source>
        <dbReference type="Proteomes" id="UP000016587"/>
    </source>
</evidence>
<keyword evidence="1 3" id="KW-0963">Cytoplasm</keyword>
<comment type="function">
    <text evidence="3">Required for rescue of stalled ribosomes mediated by trans-translation. Binds to transfer-messenger RNA (tmRNA), required for stable association of tmRNA with ribosomes. tmRNA and SmpB together mimic tRNA shape, replacing the anticodon stem-loop with SmpB. tmRNA is encoded by the ssrA gene; the 2 termini fold to resemble tRNA(Ala) and it encodes a 'tag peptide', a short internal open reading frame. During trans-translation Ala-aminoacylated tmRNA acts like a tRNA, entering the A-site of stalled ribosomes, displacing the stalled mRNA. The ribosome then switches to translate the ORF on the tmRNA; the nascent peptide is terminated with the 'tag peptide' encoded by the tmRNA and targeted for degradation. The ribosome is freed to recommence translation, which seems to be the essential function of trans-translation.</text>
</comment>
<dbReference type="PATRIC" id="fig|1121448.10.peg.3072"/>
<dbReference type="InterPro" id="IPR000037">
    <property type="entry name" value="SsrA-bd_prot"/>
</dbReference>
<evidence type="ECO:0000256" key="1">
    <source>
        <dbReference type="ARBA" id="ARBA00022490"/>
    </source>
</evidence>
<dbReference type="GO" id="GO:0005829">
    <property type="term" value="C:cytosol"/>
    <property type="evidence" value="ECO:0007669"/>
    <property type="project" value="TreeGrafter"/>
</dbReference>
<dbReference type="NCBIfam" id="TIGR00086">
    <property type="entry name" value="smpB"/>
    <property type="match status" value="1"/>
</dbReference>
<gene>
    <name evidence="5" type="primary">ptsH</name>
    <name evidence="3" type="synonym">smpB</name>
    <name evidence="5" type="ORF">DGI_3111</name>
</gene>
<dbReference type="PANTHER" id="PTHR30308:SF2">
    <property type="entry name" value="SSRA-BINDING PROTEIN"/>
    <property type="match status" value="1"/>
</dbReference>
<dbReference type="RefSeq" id="WP_021761906.1">
    <property type="nucleotide sequence ID" value="NC_022444.1"/>
</dbReference>
<dbReference type="SUPFAM" id="SSF74982">
    <property type="entry name" value="Small protein B (SmpB)"/>
    <property type="match status" value="1"/>
</dbReference>
<dbReference type="AlphaFoldDB" id="T2GE08"/>
<evidence type="ECO:0000256" key="4">
    <source>
        <dbReference type="SAM" id="MobiDB-lite"/>
    </source>
</evidence>
<proteinExistence type="inferred from homology"/>
<dbReference type="InterPro" id="IPR020081">
    <property type="entry name" value="SsrA-bd_prot_CS"/>
</dbReference>
<dbReference type="GO" id="GO:0070930">
    <property type="term" value="P:trans-translation-dependent protein tagging"/>
    <property type="evidence" value="ECO:0007669"/>
    <property type="project" value="TreeGrafter"/>
</dbReference>
<comment type="subcellular location">
    <subcellularLocation>
        <location evidence="3">Cytoplasm</location>
    </subcellularLocation>
    <text evidence="3">The tmRNA-SmpB complex associates with stalled 70S ribosomes.</text>
</comment>
<reference evidence="5 6" key="1">
    <citation type="journal article" date="2013" name="J. Bacteriol.">
        <title>Roles of HynAB and Ech, the only two hydrogenases found in the model sulfate reducer Desulfovibrio gigas.</title>
        <authorList>
            <person name="Morais-Silva F.O."/>
            <person name="Santos C.I."/>
            <person name="Rodrigues R."/>
            <person name="Pereira I.A."/>
            <person name="Rodrigues-Pousada C."/>
        </authorList>
    </citation>
    <scope>NUCLEOTIDE SEQUENCE [LARGE SCALE GENOMIC DNA]</scope>
    <source>
        <strain evidence="6">ATCC 19364 / DSM 1382 / NCIMB 9332 / VKM B-1759</strain>
    </source>
</reference>
<feature type="region of interest" description="Disordered" evidence="4">
    <location>
        <begin position="139"/>
        <end position="162"/>
    </location>
</feature>
<protein>
    <recommendedName>
        <fullName evidence="3">SsrA-binding protein</fullName>
    </recommendedName>
    <alternativeName>
        <fullName evidence="3">Small protein B</fullName>
    </alternativeName>
</protein>
<evidence type="ECO:0000313" key="5">
    <source>
        <dbReference type="EMBL" id="AGW14825.1"/>
    </source>
</evidence>
<dbReference type="STRING" id="1121448.DGI_3111"/>
<sequence length="162" mass="18399">MAKHTSGGGRLAENRRARHDYEFLERYEAGLVLLGSEVKSLRDGKVTFKDGYIRIKDGEAWLVGVHIAPYANAGPLGYGGGHDPERPRKLLLHHREIVELTRHIEQKGLTVVPVSLYLHHGKIKLEIAVGRGRKLHDQRQALKDKAMARDTRRELTRTSKER</sequence>
<dbReference type="Pfam" id="PF01668">
    <property type="entry name" value="SmpB"/>
    <property type="match status" value="1"/>
</dbReference>
<dbReference type="EMBL" id="CP006585">
    <property type="protein sequence ID" value="AGW14825.1"/>
    <property type="molecule type" value="Genomic_DNA"/>
</dbReference>
<dbReference type="PROSITE" id="PS01317">
    <property type="entry name" value="SSRP"/>
    <property type="match status" value="1"/>
</dbReference>